<evidence type="ECO:0000313" key="2">
    <source>
        <dbReference type="EMBL" id="KDP42273.1"/>
    </source>
</evidence>
<dbReference type="AlphaFoldDB" id="A0A067L4Z6"/>
<feature type="compositionally biased region" description="Polar residues" evidence="1">
    <location>
        <begin position="255"/>
        <end position="269"/>
    </location>
</feature>
<dbReference type="PANTHER" id="PTHR33676:SF17">
    <property type="entry name" value="COLD-REGULATED PROTEIN 28"/>
    <property type="match status" value="1"/>
</dbReference>
<evidence type="ECO:0000313" key="3">
    <source>
        <dbReference type="Proteomes" id="UP000027138"/>
    </source>
</evidence>
<dbReference type="STRING" id="180498.A0A067L4Z6"/>
<organism evidence="2 3">
    <name type="scientific">Jatropha curcas</name>
    <name type="common">Barbados nut</name>
    <dbReference type="NCBI Taxonomy" id="180498"/>
    <lineage>
        <taxon>Eukaryota</taxon>
        <taxon>Viridiplantae</taxon>
        <taxon>Streptophyta</taxon>
        <taxon>Embryophyta</taxon>
        <taxon>Tracheophyta</taxon>
        <taxon>Spermatophyta</taxon>
        <taxon>Magnoliopsida</taxon>
        <taxon>eudicotyledons</taxon>
        <taxon>Gunneridae</taxon>
        <taxon>Pentapetalae</taxon>
        <taxon>rosids</taxon>
        <taxon>fabids</taxon>
        <taxon>Malpighiales</taxon>
        <taxon>Euphorbiaceae</taxon>
        <taxon>Crotonoideae</taxon>
        <taxon>Jatropheae</taxon>
        <taxon>Jatropha</taxon>
    </lineage>
</organism>
<dbReference type="Proteomes" id="UP000027138">
    <property type="component" value="Unassembled WGS sequence"/>
</dbReference>
<gene>
    <name evidence="2" type="ORF">JCGZ_01597</name>
</gene>
<dbReference type="GO" id="GO:0042752">
    <property type="term" value="P:regulation of circadian rhythm"/>
    <property type="evidence" value="ECO:0007669"/>
    <property type="project" value="InterPro"/>
</dbReference>
<reference evidence="2 3" key="1">
    <citation type="journal article" date="2014" name="PLoS ONE">
        <title>Global Analysis of Gene Expression Profiles in Physic Nut (Jatropha curcas L.) Seedlings Exposed to Salt Stress.</title>
        <authorList>
            <person name="Zhang L."/>
            <person name="Zhang C."/>
            <person name="Wu P."/>
            <person name="Chen Y."/>
            <person name="Li M."/>
            <person name="Jiang H."/>
            <person name="Wu G."/>
        </authorList>
    </citation>
    <scope>NUCLEOTIDE SEQUENCE [LARGE SCALE GENOMIC DNA]</scope>
    <source>
        <strain evidence="3">cv. GZQX0401</strain>
        <tissue evidence="2">Young leaves</tissue>
    </source>
</reference>
<proteinExistence type="predicted"/>
<protein>
    <recommendedName>
        <fullName evidence="4">Cold regulated protein 27</fullName>
    </recommendedName>
</protein>
<feature type="compositionally biased region" description="Basic and acidic residues" evidence="1">
    <location>
        <begin position="270"/>
        <end position="285"/>
    </location>
</feature>
<dbReference type="OrthoDB" id="1104553at2759"/>
<accession>A0A067L4Z6</accession>
<dbReference type="PANTHER" id="PTHR33676">
    <property type="entry name" value="COLD REGULATED PROTEIN 27"/>
    <property type="match status" value="1"/>
</dbReference>
<feature type="region of interest" description="Disordered" evidence="1">
    <location>
        <begin position="255"/>
        <end position="301"/>
    </location>
</feature>
<evidence type="ECO:0008006" key="4">
    <source>
        <dbReference type="Google" id="ProtNLM"/>
    </source>
</evidence>
<dbReference type="EMBL" id="KK914308">
    <property type="protein sequence ID" value="KDP42273.1"/>
    <property type="molecule type" value="Genomic_DNA"/>
</dbReference>
<evidence type="ECO:0000256" key="1">
    <source>
        <dbReference type="SAM" id="MobiDB-lite"/>
    </source>
</evidence>
<dbReference type="InterPro" id="IPR044678">
    <property type="entry name" value="COR27/28"/>
</dbReference>
<feature type="region of interest" description="Disordered" evidence="1">
    <location>
        <begin position="1"/>
        <end position="21"/>
    </location>
</feature>
<sequence>MDEKENLRHNMPSASPDHGAMTAGCVTELTRTNSNSSAITADSSKDFSLNSAISAPGPCAVWTDEKHRLYLDSLEASFVNQLHHSIALRDCLQEVSLGTCSSEALSTNSCNPSHQFMVLQDGSWKNITPKRNKPLSESTSSSRFVEKNILTGHFTSTSKRQFAACHDQEHSASSSRRIHGVGNSAVYCGSARSSQQHPACSLSHDNPFGIAIEVSDQNFEDKNHKVKSSSMSMVKRLKIVGADSSSNDQVVPLGYSNTDNVSTAGQASSVREEQVSQELLSEKPDNSVYPKSNHSYFLRES</sequence>
<name>A0A067L4Z6_JATCU</name>
<keyword evidence="3" id="KW-1185">Reference proteome</keyword>
<dbReference type="GO" id="GO:0009409">
    <property type="term" value="P:response to cold"/>
    <property type="evidence" value="ECO:0007669"/>
    <property type="project" value="InterPro"/>
</dbReference>